<dbReference type="InterPro" id="IPR000160">
    <property type="entry name" value="GGDEF_dom"/>
</dbReference>
<accession>A0ABU0BNF5</accession>
<dbReference type="Pfam" id="PF00990">
    <property type="entry name" value="GGDEF"/>
    <property type="match status" value="1"/>
</dbReference>
<protein>
    <recommendedName>
        <fullName evidence="1">diguanylate cyclase</fullName>
        <ecNumber evidence="1">2.7.7.65</ecNumber>
    </recommendedName>
</protein>
<comment type="caution">
    <text evidence="4">The sequence shown here is derived from an EMBL/GenBank/DDBJ whole genome shotgun (WGS) entry which is preliminary data.</text>
</comment>
<dbReference type="PANTHER" id="PTHR45138">
    <property type="entry name" value="REGULATORY COMPONENTS OF SENSORY TRANSDUCTION SYSTEM"/>
    <property type="match status" value="1"/>
</dbReference>
<dbReference type="CDD" id="cd01949">
    <property type="entry name" value="GGDEF"/>
    <property type="match status" value="1"/>
</dbReference>
<dbReference type="SMART" id="SM00267">
    <property type="entry name" value="GGDEF"/>
    <property type="match status" value="1"/>
</dbReference>
<dbReference type="SUPFAM" id="SSF55073">
    <property type="entry name" value="Nucleotide cyclase"/>
    <property type="match status" value="1"/>
</dbReference>
<keyword evidence="5" id="KW-1185">Reference proteome</keyword>
<dbReference type="Gene3D" id="3.30.70.270">
    <property type="match status" value="1"/>
</dbReference>
<dbReference type="InterPro" id="IPR029787">
    <property type="entry name" value="Nucleotide_cyclase"/>
</dbReference>
<reference evidence="4 5" key="1">
    <citation type="submission" date="2023-07" db="EMBL/GenBank/DDBJ databases">
        <title>Genomic Encyclopedia of Type Strains, Phase IV (KMG-IV): sequencing the most valuable type-strain genomes for metagenomic binning, comparative biology and taxonomic classification.</title>
        <authorList>
            <person name="Goeker M."/>
        </authorList>
    </citation>
    <scope>NUCLEOTIDE SEQUENCE [LARGE SCALE GENOMIC DNA]</scope>
    <source>
        <strain evidence="4 5">DSM 1112</strain>
    </source>
</reference>
<dbReference type="InterPro" id="IPR043128">
    <property type="entry name" value="Rev_trsase/Diguanyl_cyclase"/>
</dbReference>
<sequence>MTNPKQNAQRPARTEIDAVFVRIAQAMASLGVSPLPRNYALFYEALSGRNPDLARELSALGPSPDAAKIDELGIRHNLASHATLSADKVQAQAVKLLGDVSVAMREATNRKTGFVRQLQDFALRLENDPVVAMSDFADATQAIRDQAAALLRDEASFSGRLTETVAQLSSMEGDIDALRAAATRDPSTGLPNRTAFSARLSALFLDAPPPTALVLVSLNGLRGVGERYGVDALEKALKKLAPIFRKSIKKNDFVGRIGLDELAFLFSDVSAANAEAIVSRIRASIEAIDIPLPERSFTPERLSLSAGIAMTDAASGEADLFSQAELALHAVKASGHPGQLVFSAAVGARSPRLYSPHAA</sequence>
<proteinExistence type="predicted"/>
<organism evidence="4 5">
    <name type="scientific">Pararhizobium capsulatum DSM 1112</name>
    <dbReference type="NCBI Taxonomy" id="1121113"/>
    <lineage>
        <taxon>Bacteria</taxon>
        <taxon>Pseudomonadati</taxon>
        <taxon>Pseudomonadota</taxon>
        <taxon>Alphaproteobacteria</taxon>
        <taxon>Hyphomicrobiales</taxon>
        <taxon>Rhizobiaceae</taxon>
        <taxon>Rhizobium/Agrobacterium group</taxon>
        <taxon>Pararhizobium</taxon>
    </lineage>
</organism>
<evidence type="ECO:0000259" key="3">
    <source>
        <dbReference type="PROSITE" id="PS50887"/>
    </source>
</evidence>
<evidence type="ECO:0000313" key="5">
    <source>
        <dbReference type="Proteomes" id="UP001230207"/>
    </source>
</evidence>
<dbReference type="PROSITE" id="PS50887">
    <property type="entry name" value="GGDEF"/>
    <property type="match status" value="1"/>
</dbReference>
<dbReference type="NCBIfam" id="TIGR00254">
    <property type="entry name" value="GGDEF"/>
    <property type="match status" value="1"/>
</dbReference>
<evidence type="ECO:0000313" key="4">
    <source>
        <dbReference type="EMBL" id="MDQ0319784.1"/>
    </source>
</evidence>
<name>A0ABU0BNF5_9HYPH</name>
<dbReference type="InterPro" id="IPR050469">
    <property type="entry name" value="Diguanylate_Cyclase"/>
</dbReference>
<feature type="domain" description="GGDEF" evidence="3">
    <location>
        <begin position="209"/>
        <end position="344"/>
    </location>
</feature>
<dbReference type="EMBL" id="JAUSVF010000001">
    <property type="protein sequence ID" value="MDQ0319784.1"/>
    <property type="molecule type" value="Genomic_DNA"/>
</dbReference>
<comment type="catalytic activity">
    <reaction evidence="2">
        <text>2 GTP = 3',3'-c-di-GMP + 2 diphosphate</text>
        <dbReference type="Rhea" id="RHEA:24898"/>
        <dbReference type="ChEBI" id="CHEBI:33019"/>
        <dbReference type="ChEBI" id="CHEBI:37565"/>
        <dbReference type="ChEBI" id="CHEBI:58805"/>
        <dbReference type="EC" id="2.7.7.65"/>
    </reaction>
</comment>
<dbReference type="RefSeq" id="WP_307228957.1">
    <property type="nucleotide sequence ID" value="NZ_JAUSVF010000001.1"/>
</dbReference>
<dbReference type="PANTHER" id="PTHR45138:SF9">
    <property type="entry name" value="DIGUANYLATE CYCLASE DGCM-RELATED"/>
    <property type="match status" value="1"/>
</dbReference>
<dbReference type="Proteomes" id="UP001230207">
    <property type="component" value="Unassembled WGS sequence"/>
</dbReference>
<evidence type="ECO:0000256" key="2">
    <source>
        <dbReference type="ARBA" id="ARBA00034247"/>
    </source>
</evidence>
<evidence type="ECO:0000256" key="1">
    <source>
        <dbReference type="ARBA" id="ARBA00012528"/>
    </source>
</evidence>
<dbReference type="EC" id="2.7.7.65" evidence="1"/>
<gene>
    <name evidence="4" type="ORF">QO002_001922</name>
</gene>